<keyword evidence="6 7" id="KW-0472">Membrane</keyword>
<feature type="transmembrane region" description="Helical" evidence="7">
    <location>
        <begin position="389"/>
        <end position="408"/>
    </location>
</feature>
<evidence type="ECO:0000313" key="10">
    <source>
        <dbReference type="Proteomes" id="UP000820669"/>
    </source>
</evidence>
<dbReference type="Pfam" id="PF05977">
    <property type="entry name" value="MFS_3"/>
    <property type="match status" value="1"/>
</dbReference>
<feature type="transmembrane region" description="Helical" evidence="7">
    <location>
        <begin position="31"/>
        <end position="50"/>
    </location>
</feature>
<dbReference type="InterPro" id="IPR010290">
    <property type="entry name" value="TM_effector"/>
</dbReference>
<protein>
    <submittedName>
        <fullName evidence="9">MFS transporter</fullName>
    </submittedName>
</protein>
<feature type="transmembrane region" description="Helical" evidence="7">
    <location>
        <begin position="270"/>
        <end position="290"/>
    </location>
</feature>
<feature type="domain" description="Major facilitator superfamily (MFS) profile" evidence="8">
    <location>
        <begin position="28"/>
        <end position="415"/>
    </location>
</feature>
<dbReference type="SUPFAM" id="SSF103473">
    <property type="entry name" value="MFS general substrate transporter"/>
    <property type="match status" value="1"/>
</dbReference>
<dbReference type="InterPro" id="IPR020846">
    <property type="entry name" value="MFS_dom"/>
</dbReference>
<feature type="transmembrane region" description="Helical" evidence="7">
    <location>
        <begin position="361"/>
        <end position="383"/>
    </location>
</feature>
<organism evidence="9 10">
    <name type="scientific">Pseudonocardia acidicola</name>
    <dbReference type="NCBI Taxonomy" id="2724939"/>
    <lineage>
        <taxon>Bacteria</taxon>
        <taxon>Bacillati</taxon>
        <taxon>Actinomycetota</taxon>
        <taxon>Actinomycetes</taxon>
        <taxon>Pseudonocardiales</taxon>
        <taxon>Pseudonocardiaceae</taxon>
        <taxon>Pseudonocardia</taxon>
    </lineage>
</organism>
<keyword evidence="2" id="KW-0813">Transport</keyword>
<comment type="caution">
    <text evidence="9">The sequence shown here is derived from an EMBL/GenBank/DDBJ whole genome shotgun (WGS) entry which is preliminary data.</text>
</comment>
<evidence type="ECO:0000256" key="4">
    <source>
        <dbReference type="ARBA" id="ARBA00022692"/>
    </source>
</evidence>
<dbReference type="EMBL" id="JAAXLA010000042">
    <property type="protein sequence ID" value="NMH99790.1"/>
    <property type="molecule type" value="Genomic_DNA"/>
</dbReference>
<feature type="transmembrane region" description="Helical" evidence="7">
    <location>
        <begin position="94"/>
        <end position="115"/>
    </location>
</feature>
<keyword evidence="4 7" id="KW-0812">Transmembrane</keyword>
<dbReference type="Gene3D" id="1.20.1250.20">
    <property type="entry name" value="MFS general substrate transporter like domains"/>
    <property type="match status" value="1"/>
</dbReference>
<feature type="transmembrane region" description="Helical" evidence="7">
    <location>
        <begin position="302"/>
        <end position="321"/>
    </location>
</feature>
<dbReference type="RefSeq" id="WP_169383268.1">
    <property type="nucleotide sequence ID" value="NZ_JAAXLA010000042.1"/>
</dbReference>
<evidence type="ECO:0000256" key="7">
    <source>
        <dbReference type="SAM" id="Phobius"/>
    </source>
</evidence>
<evidence type="ECO:0000256" key="5">
    <source>
        <dbReference type="ARBA" id="ARBA00022989"/>
    </source>
</evidence>
<dbReference type="Proteomes" id="UP000820669">
    <property type="component" value="Unassembled WGS sequence"/>
</dbReference>
<evidence type="ECO:0000256" key="3">
    <source>
        <dbReference type="ARBA" id="ARBA00022475"/>
    </source>
</evidence>
<feature type="transmembrane region" description="Helical" evidence="7">
    <location>
        <begin position="327"/>
        <end position="349"/>
    </location>
</feature>
<sequence length="548" mass="57347">MASGSATADLPGPRRAVPPAWAPLRRRVFRALWIAQFVGNLGTWAQLVGAQWLMGDLGGDGLAVALVQTAVTLPVFLLVVPAGALGDMFDRRRLLLCGQLLMTLGAGALAALTAAGRMTPALLLGLIAVMGIGQALSVPSFQAIQPELVGPDEVPAAALLNGANANVGRAIGPAIGGVLISTIGPEATFALNAVSFLGVLLVLALWRREADPRPLGHERLVRAVRAGARYVRSSPLFATVLVRSAMFMLFASALWALLPVVARGPLRLDAGGYGLLLGGVGVGAILGAFVVPVVRARAGTELVVGGGALVYAAAMLVAGVVRSVPVVAGALMVTGLAWVAVLSTLNASAQVVLPGWTRARALAYFQLAYMGGQALGGVLWGAIAQLAGPGAALTVAGIGLALSVPVAWRRLSLHDQSPDVTAVRHLPEPPPVPRIDTGPVLVTVEWRVPPENVADFLVAMRPVGRARRRTGAKLWGLFRDLEDPGCFLEVFTVADWPEHLRQHLERGTAMDRDAEAWARRLVAPGTEPRVRHLVWAYATEWSAVPAQA</sequence>
<dbReference type="PANTHER" id="PTHR23513">
    <property type="entry name" value="INTEGRAL MEMBRANE EFFLUX PROTEIN-RELATED"/>
    <property type="match status" value="1"/>
</dbReference>
<evidence type="ECO:0000259" key="8">
    <source>
        <dbReference type="PROSITE" id="PS50850"/>
    </source>
</evidence>
<gene>
    <name evidence="9" type="ORF">HF526_21080</name>
</gene>
<dbReference type="PROSITE" id="PS50850">
    <property type="entry name" value="MFS"/>
    <property type="match status" value="1"/>
</dbReference>
<feature type="transmembrane region" description="Helical" evidence="7">
    <location>
        <begin position="187"/>
        <end position="206"/>
    </location>
</feature>
<dbReference type="InterPro" id="IPR036259">
    <property type="entry name" value="MFS_trans_sf"/>
</dbReference>
<evidence type="ECO:0000256" key="2">
    <source>
        <dbReference type="ARBA" id="ARBA00022448"/>
    </source>
</evidence>
<dbReference type="CDD" id="cd06173">
    <property type="entry name" value="MFS_MefA_like"/>
    <property type="match status" value="1"/>
</dbReference>
<evidence type="ECO:0000256" key="6">
    <source>
        <dbReference type="ARBA" id="ARBA00023136"/>
    </source>
</evidence>
<accession>A0ABX1SDY8</accession>
<reference evidence="9 10" key="1">
    <citation type="submission" date="2020-04" db="EMBL/GenBank/DDBJ databases">
        <authorList>
            <person name="Klaysubun C."/>
            <person name="Duangmal K."/>
            <person name="Lipun K."/>
        </authorList>
    </citation>
    <scope>NUCLEOTIDE SEQUENCE [LARGE SCALE GENOMIC DNA]</scope>
    <source>
        <strain evidence="9 10">K10HN5</strain>
    </source>
</reference>
<evidence type="ECO:0000313" key="9">
    <source>
        <dbReference type="EMBL" id="NMH99790.1"/>
    </source>
</evidence>
<evidence type="ECO:0000256" key="1">
    <source>
        <dbReference type="ARBA" id="ARBA00004651"/>
    </source>
</evidence>
<keyword evidence="3" id="KW-1003">Cell membrane</keyword>
<proteinExistence type="predicted"/>
<keyword evidence="10" id="KW-1185">Reference proteome</keyword>
<dbReference type="PANTHER" id="PTHR23513:SF11">
    <property type="entry name" value="STAPHYLOFERRIN A TRANSPORTER"/>
    <property type="match status" value="1"/>
</dbReference>
<comment type="subcellular location">
    <subcellularLocation>
        <location evidence="1">Cell membrane</location>
        <topology evidence="1">Multi-pass membrane protein</topology>
    </subcellularLocation>
</comment>
<feature type="transmembrane region" description="Helical" evidence="7">
    <location>
        <begin position="235"/>
        <end position="258"/>
    </location>
</feature>
<feature type="transmembrane region" description="Helical" evidence="7">
    <location>
        <begin position="62"/>
        <end position="82"/>
    </location>
</feature>
<keyword evidence="5 7" id="KW-1133">Transmembrane helix</keyword>
<name>A0ABX1SDY8_9PSEU</name>